<accession>A0A699JLK3</accession>
<sequence>MQTQTSNTLHNAIMEAGGKDRPPMLAPGNYVQWKSRIKRYIDTKPNRELIHYCLKNPPYKFTWADKEVPISEGSSVTTTEMYMETYKNVSQDIRDQLNVEAKAVQIILTGIDNDIYSTVDACLNACEMWKAIERLKQGESINVQDLETNLYWEFGKFTSQDGESLESYYSMFYKIINELIRNQCDVTNHQVNVQFLLQLQPEWQRFVTLVKQSQELKTVSYNKLYEILKQHQNEVNELRAERITRTTNPLALVAQQQPVYHPQNHPTHYTQNSSTISQKEY</sequence>
<gene>
    <name evidence="2" type="ORF">Tci_617388</name>
</gene>
<reference evidence="2" key="1">
    <citation type="journal article" date="2019" name="Sci. Rep.">
        <title>Draft genome of Tanacetum cinerariifolium, the natural source of mosquito coil.</title>
        <authorList>
            <person name="Yamashiro T."/>
            <person name="Shiraishi A."/>
            <person name="Satake H."/>
            <person name="Nakayama K."/>
        </authorList>
    </citation>
    <scope>NUCLEOTIDE SEQUENCE</scope>
</reference>
<dbReference type="EMBL" id="BKCJ010426873">
    <property type="protein sequence ID" value="GFA45416.1"/>
    <property type="molecule type" value="Genomic_DNA"/>
</dbReference>
<dbReference type="Pfam" id="PF14223">
    <property type="entry name" value="Retrotran_gag_2"/>
    <property type="match status" value="1"/>
</dbReference>
<feature type="region of interest" description="Disordered" evidence="1">
    <location>
        <begin position="261"/>
        <end position="281"/>
    </location>
</feature>
<name>A0A699JLK3_TANCI</name>
<dbReference type="AlphaFoldDB" id="A0A699JLK3"/>
<protein>
    <recommendedName>
        <fullName evidence="3">Gag-Pol polyprotein</fullName>
    </recommendedName>
</protein>
<evidence type="ECO:0000256" key="1">
    <source>
        <dbReference type="SAM" id="MobiDB-lite"/>
    </source>
</evidence>
<evidence type="ECO:0008006" key="3">
    <source>
        <dbReference type="Google" id="ProtNLM"/>
    </source>
</evidence>
<comment type="caution">
    <text evidence="2">The sequence shown here is derived from an EMBL/GenBank/DDBJ whole genome shotgun (WGS) entry which is preliminary data.</text>
</comment>
<evidence type="ECO:0000313" key="2">
    <source>
        <dbReference type="EMBL" id="GFA45416.1"/>
    </source>
</evidence>
<proteinExistence type="predicted"/>
<organism evidence="2">
    <name type="scientific">Tanacetum cinerariifolium</name>
    <name type="common">Dalmatian daisy</name>
    <name type="synonym">Chrysanthemum cinerariifolium</name>
    <dbReference type="NCBI Taxonomy" id="118510"/>
    <lineage>
        <taxon>Eukaryota</taxon>
        <taxon>Viridiplantae</taxon>
        <taxon>Streptophyta</taxon>
        <taxon>Embryophyta</taxon>
        <taxon>Tracheophyta</taxon>
        <taxon>Spermatophyta</taxon>
        <taxon>Magnoliopsida</taxon>
        <taxon>eudicotyledons</taxon>
        <taxon>Gunneridae</taxon>
        <taxon>Pentapetalae</taxon>
        <taxon>asterids</taxon>
        <taxon>campanulids</taxon>
        <taxon>Asterales</taxon>
        <taxon>Asteraceae</taxon>
        <taxon>Asteroideae</taxon>
        <taxon>Anthemideae</taxon>
        <taxon>Anthemidinae</taxon>
        <taxon>Tanacetum</taxon>
    </lineage>
</organism>